<dbReference type="EC" id="3.1.-.-" evidence="7"/>
<keyword evidence="7" id="KW-0698">rRNA processing</keyword>
<dbReference type="OrthoDB" id="9811984at2"/>
<evidence type="ECO:0000256" key="5">
    <source>
        <dbReference type="ARBA" id="ARBA00022801"/>
    </source>
</evidence>
<comment type="subcellular location">
    <subcellularLocation>
        <location evidence="7">Cytoplasm</location>
    </subcellularLocation>
</comment>
<keyword evidence="3 7" id="KW-0479">Metal-binding</keyword>
<gene>
    <name evidence="7 8" type="primary">ybeY</name>
    <name evidence="8" type="ORF">FRY97_11880</name>
</gene>
<proteinExistence type="inferred from homology"/>
<dbReference type="GO" id="GO:0004222">
    <property type="term" value="F:metalloendopeptidase activity"/>
    <property type="evidence" value="ECO:0007669"/>
    <property type="project" value="InterPro"/>
</dbReference>
<keyword evidence="6 7" id="KW-0862">Zinc</keyword>
<feature type="binding site" evidence="7">
    <location>
        <position position="125"/>
    </location>
    <ligand>
        <name>Zn(2+)</name>
        <dbReference type="ChEBI" id="CHEBI:29105"/>
        <note>catalytic</note>
    </ligand>
</feature>
<dbReference type="NCBIfam" id="TIGR00043">
    <property type="entry name" value="rRNA maturation RNase YbeY"/>
    <property type="match status" value="1"/>
</dbReference>
<feature type="binding site" evidence="7">
    <location>
        <position position="131"/>
    </location>
    <ligand>
        <name>Zn(2+)</name>
        <dbReference type="ChEBI" id="CHEBI:29105"/>
        <note>catalytic</note>
    </ligand>
</feature>
<evidence type="ECO:0000256" key="1">
    <source>
        <dbReference type="ARBA" id="ARBA00010875"/>
    </source>
</evidence>
<dbReference type="Gene3D" id="3.40.390.30">
    <property type="entry name" value="Metalloproteases ('zincins'), catalytic domain"/>
    <property type="match status" value="1"/>
</dbReference>
<dbReference type="InterPro" id="IPR023091">
    <property type="entry name" value="MetalPrtase_cat_dom_sf_prd"/>
</dbReference>
<dbReference type="AlphaFoldDB" id="A0A5C6RNF4"/>
<dbReference type="Pfam" id="PF02130">
    <property type="entry name" value="YbeY"/>
    <property type="match status" value="1"/>
</dbReference>
<dbReference type="GO" id="GO:0006364">
    <property type="term" value="P:rRNA processing"/>
    <property type="evidence" value="ECO:0007669"/>
    <property type="project" value="UniProtKB-UniRule"/>
</dbReference>
<evidence type="ECO:0000256" key="3">
    <source>
        <dbReference type="ARBA" id="ARBA00022723"/>
    </source>
</evidence>
<accession>A0A5C6RNF4</accession>
<dbReference type="PANTHER" id="PTHR46986">
    <property type="entry name" value="ENDORIBONUCLEASE YBEY, CHLOROPLASTIC"/>
    <property type="match status" value="1"/>
</dbReference>
<evidence type="ECO:0000256" key="2">
    <source>
        <dbReference type="ARBA" id="ARBA00022722"/>
    </source>
</evidence>
<keyword evidence="2 7" id="KW-0540">Nuclease</keyword>
<evidence type="ECO:0000313" key="9">
    <source>
        <dbReference type="Proteomes" id="UP000321580"/>
    </source>
</evidence>
<dbReference type="GO" id="GO:0005737">
    <property type="term" value="C:cytoplasm"/>
    <property type="evidence" value="ECO:0007669"/>
    <property type="project" value="UniProtKB-SubCell"/>
</dbReference>
<keyword evidence="7" id="KW-0963">Cytoplasm</keyword>
<dbReference type="HAMAP" id="MF_00009">
    <property type="entry name" value="Endoribonucl_YbeY"/>
    <property type="match status" value="1"/>
</dbReference>
<dbReference type="EMBL" id="VOOR01000022">
    <property type="protein sequence ID" value="TXB62912.1"/>
    <property type="molecule type" value="Genomic_DNA"/>
</dbReference>
<sequence>MPEQWPGGPEEDAPAGISFHHEDVAFLPDSPSLLERWVEAVIEKENCTLQELTYIFCSDEYLYQVNLEYLSHDTYTDIITFPYQPPPVVYSDIFISIDRVQENAAELGLPFEQELHRVMIHGVLHLCGYPDKTPAEAAAMRQKEDEALALLARLQQ</sequence>
<dbReference type="GO" id="GO:0004521">
    <property type="term" value="F:RNA endonuclease activity"/>
    <property type="evidence" value="ECO:0007669"/>
    <property type="project" value="UniProtKB-UniRule"/>
</dbReference>
<keyword evidence="9" id="KW-1185">Reference proteome</keyword>
<dbReference type="PANTHER" id="PTHR46986:SF1">
    <property type="entry name" value="ENDORIBONUCLEASE YBEY, CHLOROPLASTIC"/>
    <property type="match status" value="1"/>
</dbReference>
<dbReference type="Proteomes" id="UP000321580">
    <property type="component" value="Unassembled WGS sequence"/>
</dbReference>
<dbReference type="SUPFAM" id="SSF55486">
    <property type="entry name" value="Metalloproteases ('zincins'), catalytic domain"/>
    <property type="match status" value="1"/>
</dbReference>
<feature type="binding site" evidence="7">
    <location>
        <position position="121"/>
    </location>
    <ligand>
        <name>Zn(2+)</name>
        <dbReference type="ChEBI" id="CHEBI:29105"/>
        <note>catalytic</note>
    </ligand>
</feature>
<comment type="caution">
    <text evidence="8">The sequence shown here is derived from an EMBL/GenBank/DDBJ whole genome shotgun (WGS) entry which is preliminary data.</text>
</comment>
<comment type="function">
    <text evidence="7">Single strand-specific metallo-endoribonuclease involved in late-stage 70S ribosome quality control and in maturation of the 3' terminus of the 16S rRNA.</text>
</comment>
<evidence type="ECO:0000256" key="4">
    <source>
        <dbReference type="ARBA" id="ARBA00022759"/>
    </source>
</evidence>
<keyword evidence="4 7" id="KW-0255">Endonuclease</keyword>
<keyword evidence="7" id="KW-0690">Ribosome biogenesis</keyword>
<evidence type="ECO:0000256" key="7">
    <source>
        <dbReference type="HAMAP-Rule" id="MF_00009"/>
    </source>
</evidence>
<dbReference type="GO" id="GO:0008270">
    <property type="term" value="F:zinc ion binding"/>
    <property type="evidence" value="ECO:0007669"/>
    <property type="project" value="UniProtKB-UniRule"/>
</dbReference>
<organism evidence="8 9">
    <name type="scientific">Phaeodactylibacter luteus</name>
    <dbReference type="NCBI Taxonomy" id="1564516"/>
    <lineage>
        <taxon>Bacteria</taxon>
        <taxon>Pseudomonadati</taxon>
        <taxon>Bacteroidota</taxon>
        <taxon>Saprospiria</taxon>
        <taxon>Saprospirales</taxon>
        <taxon>Haliscomenobacteraceae</taxon>
        <taxon>Phaeodactylibacter</taxon>
    </lineage>
</organism>
<protein>
    <recommendedName>
        <fullName evidence="7">Endoribonuclease YbeY</fullName>
        <ecNumber evidence="7">3.1.-.-</ecNumber>
    </recommendedName>
</protein>
<comment type="similarity">
    <text evidence="1 7">Belongs to the endoribonuclease YbeY family.</text>
</comment>
<keyword evidence="5 7" id="KW-0378">Hydrolase</keyword>
<comment type="cofactor">
    <cofactor evidence="7">
        <name>Zn(2+)</name>
        <dbReference type="ChEBI" id="CHEBI:29105"/>
    </cofactor>
    <text evidence="7">Binds 1 zinc ion.</text>
</comment>
<dbReference type="InterPro" id="IPR002036">
    <property type="entry name" value="YbeY"/>
</dbReference>
<reference evidence="8 9" key="1">
    <citation type="submission" date="2019-08" db="EMBL/GenBank/DDBJ databases">
        <title>Genome of Phaeodactylibacter luteus.</title>
        <authorList>
            <person name="Bowman J.P."/>
        </authorList>
    </citation>
    <scope>NUCLEOTIDE SEQUENCE [LARGE SCALE GENOMIC DNA]</scope>
    <source>
        <strain evidence="8 9">KCTC 42180</strain>
    </source>
</reference>
<evidence type="ECO:0000256" key="6">
    <source>
        <dbReference type="ARBA" id="ARBA00022833"/>
    </source>
</evidence>
<name>A0A5C6RNF4_9BACT</name>
<evidence type="ECO:0000313" key="8">
    <source>
        <dbReference type="EMBL" id="TXB62912.1"/>
    </source>
</evidence>